<evidence type="ECO:0000259" key="2">
    <source>
        <dbReference type="PROSITE" id="PS50053"/>
    </source>
</evidence>
<feature type="non-terminal residue" evidence="5">
    <location>
        <position position="1"/>
    </location>
</feature>
<dbReference type="SUPFAM" id="SSF54236">
    <property type="entry name" value="Ubiquitin-like"/>
    <property type="match status" value="1"/>
</dbReference>
<dbReference type="Pfam" id="PF26156">
    <property type="entry name" value="PARP4_MVP-ID"/>
    <property type="match status" value="1"/>
</dbReference>
<reference evidence="5" key="1">
    <citation type="submission" date="2014-12" db="EMBL/GenBank/DDBJ databases">
        <title>Insight into the proteome of Arion vulgaris.</title>
        <authorList>
            <person name="Aradska J."/>
            <person name="Bulat T."/>
            <person name="Smidak R."/>
            <person name="Sarate P."/>
            <person name="Gangsoo J."/>
            <person name="Sialana F."/>
            <person name="Bilban M."/>
            <person name="Lubec G."/>
        </authorList>
    </citation>
    <scope>NUCLEOTIDE SEQUENCE</scope>
    <source>
        <tissue evidence="5">Skin</tissue>
    </source>
</reference>
<dbReference type="Gene3D" id="3.10.20.90">
    <property type="entry name" value="Phosphatidylinositol 3-kinase Catalytic Subunit, Chain A, domain 1"/>
    <property type="match status" value="1"/>
</dbReference>
<evidence type="ECO:0000313" key="5">
    <source>
        <dbReference type="EMBL" id="CEK85964.1"/>
    </source>
</evidence>
<dbReference type="SMART" id="SM00213">
    <property type="entry name" value="UBQ"/>
    <property type="match status" value="1"/>
</dbReference>
<protein>
    <recommendedName>
        <fullName evidence="2">Ubiquitin-like domain-containing protein</fullName>
    </recommendedName>
</protein>
<organism evidence="5">
    <name type="scientific">Arion vulgaris</name>
    <dbReference type="NCBI Taxonomy" id="1028688"/>
    <lineage>
        <taxon>Eukaryota</taxon>
        <taxon>Metazoa</taxon>
        <taxon>Spiralia</taxon>
        <taxon>Lophotrochozoa</taxon>
        <taxon>Mollusca</taxon>
        <taxon>Gastropoda</taxon>
        <taxon>Heterobranchia</taxon>
        <taxon>Euthyneura</taxon>
        <taxon>Panpulmonata</taxon>
        <taxon>Eupulmonata</taxon>
        <taxon>Stylommatophora</taxon>
        <taxon>Helicina</taxon>
        <taxon>Arionoidea</taxon>
        <taxon>Arionidae</taxon>
        <taxon>Arion</taxon>
    </lineage>
</organism>
<dbReference type="InterPro" id="IPR000626">
    <property type="entry name" value="Ubiquitin-like_dom"/>
</dbReference>
<feature type="region of interest" description="Disordered" evidence="1">
    <location>
        <begin position="173"/>
        <end position="194"/>
    </location>
</feature>
<accession>A0A0B7AY95</accession>
<feature type="region of interest" description="Disordered" evidence="1">
    <location>
        <begin position="303"/>
        <end position="344"/>
    </location>
</feature>
<dbReference type="InterPro" id="IPR029071">
    <property type="entry name" value="Ubiquitin-like_domsf"/>
</dbReference>
<evidence type="ECO:0000313" key="3">
    <source>
        <dbReference type="EMBL" id="CEK85959.1"/>
    </source>
</evidence>
<dbReference type="PROSITE" id="PS50053">
    <property type="entry name" value="UBIQUITIN_2"/>
    <property type="match status" value="1"/>
</dbReference>
<dbReference type="Pfam" id="PF00240">
    <property type="entry name" value="ubiquitin"/>
    <property type="match status" value="1"/>
</dbReference>
<dbReference type="GO" id="GO:0003950">
    <property type="term" value="F:NAD+ poly-ADP-ribosyltransferase activity"/>
    <property type="evidence" value="ECO:0007669"/>
    <property type="project" value="InterPro"/>
</dbReference>
<dbReference type="EMBL" id="HACG01039096">
    <property type="protein sequence ID" value="CEK85961.1"/>
    <property type="molecule type" value="Transcribed_RNA"/>
</dbReference>
<dbReference type="AlphaFoldDB" id="A0A0B7AY95"/>
<dbReference type="PANTHER" id="PTHR46530:SF1">
    <property type="entry name" value="PROTEIN MONO-ADP-RIBOSYLTRANSFERASE PARP4"/>
    <property type="match status" value="1"/>
</dbReference>
<dbReference type="GO" id="GO:0005737">
    <property type="term" value="C:cytoplasm"/>
    <property type="evidence" value="ECO:0007669"/>
    <property type="project" value="TreeGrafter"/>
</dbReference>
<evidence type="ECO:0000256" key="1">
    <source>
        <dbReference type="SAM" id="MobiDB-lite"/>
    </source>
</evidence>
<feature type="compositionally biased region" description="Acidic residues" evidence="1">
    <location>
        <begin position="303"/>
        <end position="342"/>
    </location>
</feature>
<gene>
    <name evidence="5" type="primary">ORF151126</name>
    <name evidence="3" type="synonym">ORF151095</name>
    <name evidence="4" type="synonym">ORF151107</name>
</gene>
<name>A0A0B7AY95_9EUPU</name>
<dbReference type="PANTHER" id="PTHR46530">
    <property type="entry name" value="PROTEIN MONO-ADP-RIBOSYLTRANSFERASE PARP4"/>
    <property type="match status" value="1"/>
</dbReference>
<feature type="region of interest" description="Disordered" evidence="1">
    <location>
        <begin position="480"/>
        <end position="509"/>
    </location>
</feature>
<dbReference type="EMBL" id="HACG01039099">
    <property type="protein sequence ID" value="CEK85964.1"/>
    <property type="molecule type" value="Transcribed_RNA"/>
</dbReference>
<sequence>VKQASRLVVNSNYPQLAEALLNIREKATSMNRDISIKNNPIPLPKTGRVFVKCLTGSVLTIPCDGSITIGQLRELIHATEGKPSSGLRLIYNGKLLDDDNSNLADENIGHGDNINIVMRLRCGFKSEVSDLIEEMGVQDAIQNKSFDAVVRKQIPRKAKNSVKFGSVKSSGFTLDGDDSPASRKAHKSHPSASRRYIIEDDSYESYSARTRADRSCYPAPTKPIIEDDSHEYDSARVVPRMLSSAPIRSLIDSASIMRVAMGSHHDLYMNNDMEWDLSTNRLNASDDNVPSSSELRMACSVDVAEDDEEDDEQDDEQDEQDDQEDDDEDDEEDDDDVYDDDMGFGLFDGEANAPIGFGGSSEVVMSQSHSGYNDVAGQMGISNEMSDFVGSREAVMKQCHREYNDLACQMEISNAISADFGGDDDLLEYEDELNNLLTGKQPQWLNDLKADTQPQRLNDLMADTQSEEFNKNSACKRKKEESKILISSPESSSTEEERLERKDAAPGPSFKIQNVQAEEVTPAASVHLDGTQHIIPSVNYVQSMAGARRHRKILQLDQQTRLPLKDHILKSKSVSQSKEPVLEHYMEMAKSTPSRKNNIQPLNRQIRAAPPPPPPPRSLPSIPLSMPSRRLTMSYNVPQYPAGSSAVSFAVLEQRQTEPYFLAKGEALSLSSAESLAAPVEMIAEDSITFEADKLHSDSRFHAAFGGTRDANLVTLAKECKEWEPLSNDFSRLAKYVKHDKTRSSLYSKKMSDAARLSDVFSGVSCKYLGNLESPVMSEVKKDEYSTRLTSSGVECIRTKGKNLMLQDLEKLLQCQNEEGFWELKSNLDELIWINSKECLRFLMSNGLSSLGKNATDDIQHLVATFLVMFSILELIMPELFPVDASTIGRLALSGIDMKDVSFENLKEHGLTDEMIQMLMTHLEKACKFCINIERRYPVVYSTLELGTSWVHVAVSLMQPHVA</sequence>
<dbReference type="InterPro" id="IPR058904">
    <property type="entry name" value="PARP4_MVP-ID"/>
</dbReference>
<evidence type="ECO:0000313" key="4">
    <source>
        <dbReference type="EMBL" id="CEK85961.1"/>
    </source>
</evidence>
<feature type="domain" description="Ubiquitin-like" evidence="2">
    <location>
        <begin position="47"/>
        <end position="123"/>
    </location>
</feature>
<proteinExistence type="predicted"/>
<dbReference type="CDD" id="cd17039">
    <property type="entry name" value="Ubl_ubiquitin_like"/>
    <property type="match status" value="1"/>
</dbReference>
<dbReference type="EMBL" id="HACG01039094">
    <property type="protein sequence ID" value="CEK85959.1"/>
    <property type="molecule type" value="Transcribed_RNA"/>
</dbReference>
<dbReference type="InterPro" id="IPR031273">
    <property type="entry name" value="PARP4"/>
</dbReference>
<feature type="compositionally biased region" description="Basic and acidic residues" evidence="1">
    <location>
        <begin position="495"/>
        <end position="504"/>
    </location>
</feature>